<dbReference type="InterPro" id="IPR050463">
    <property type="entry name" value="Gfo/Idh/MocA_oxidrdct_glycsds"/>
</dbReference>
<feature type="domain" description="GFO/IDH/MocA-like oxidoreductase" evidence="4">
    <location>
        <begin position="130"/>
        <end position="260"/>
    </location>
</feature>
<evidence type="ECO:0000256" key="2">
    <source>
        <dbReference type="ARBA" id="ARBA00023002"/>
    </source>
</evidence>
<dbReference type="GO" id="GO:0016491">
    <property type="term" value="F:oxidoreductase activity"/>
    <property type="evidence" value="ECO:0007669"/>
    <property type="project" value="UniProtKB-KW"/>
</dbReference>
<dbReference type="Pfam" id="PF01408">
    <property type="entry name" value="GFO_IDH_MocA"/>
    <property type="match status" value="1"/>
</dbReference>
<dbReference type="GO" id="GO:0000166">
    <property type="term" value="F:nucleotide binding"/>
    <property type="evidence" value="ECO:0007669"/>
    <property type="project" value="InterPro"/>
</dbReference>
<keyword evidence="6" id="KW-1185">Reference proteome</keyword>
<dbReference type="PhylomeDB" id="T1JKZ9"/>
<dbReference type="eggNOG" id="KOG2742">
    <property type="taxonomic scope" value="Eukaryota"/>
</dbReference>
<reference evidence="6" key="1">
    <citation type="submission" date="2011-05" db="EMBL/GenBank/DDBJ databases">
        <authorList>
            <person name="Richards S.R."/>
            <person name="Qu J."/>
            <person name="Jiang H."/>
            <person name="Jhangiani S.N."/>
            <person name="Agravi P."/>
            <person name="Goodspeed R."/>
            <person name="Gross S."/>
            <person name="Mandapat C."/>
            <person name="Jackson L."/>
            <person name="Mathew T."/>
            <person name="Pu L."/>
            <person name="Thornton R."/>
            <person name="Saada N."/>
            <person name="Wilczek-Boney K.B."/>
            <person name="Lee S."/>
            <person name="Kovar C."/>
            <person name="Wu Y."/>
            <person name="Scherer S.E."/>
            <person name="Worley K.C."/>
            <person name="Muzny D.M."/>
            <person name="Gibbs R."/>
        </authorList>
    </citation>
    <scope>NUCLEOTIDE SEQUENCE</scope>
    <source>
        <strain evidence="6">Brora</strain>
    </source>
</reference>
<dbReference type="EMBL" id="JH431850">
    <property type="status" value="NOT_ANNOTATED_CDS"/>
    <property type="molecule type" value="Genomic_DNA"/>
</dbReference>
<dbReference type="EnsemblMetazoa" id="SMAR014529-RA">
    <property type="protein sequence ID" value="SMAR014529-PA"/>
    <property type="gene ID" value="SMAR014529"/>
</dbReference>
<evidence type="ECO:0000259" key="3">
    <source>
        <dbReference type="Pfam" id="PF01408"/>
    </source>
</evidence>
<keyword evidence="2" id="KW-0560">Oxidoreductase</keyword>
<dbReference type="Gene3D" id="3.40.50.720">
    <property type="entry name" value="NAD(P)-binding Rossmann-like Domain"/>
    <property type="match status" value="1"/>
</dbReference>
<reference evidence="5" key="2">
    <citation type="submission" date="2015-02" db="UniProtKB">
        <authorList>
            <consortium name="EnsemblMetazoa"/>
        </authorList>
    </citation>
    <scope>IDENTIFICATION</scope>
</reference>
<dbReference type="SUPFAM" id="SSF51735">
    <property type="entry name" value="NAD(P)-binding Rossmann-fold domains"/>
    <property type="match status" value="1"/>
</dbReference>
<comment type="similarity">
    <text evidence="1">Belongs to the Gfo/Idh/MocA family.</text>
</comment>
<evidence type="ECO:0000313" key="6">
    <source>
        <dbReference type="Proteomes" id="UP000014500"/>
    </source>
</evidence>
<dbReference type="HOGENOM" id="CLU_023194_8_0_1"/>
<dbReference type="PANTHER" id="PTHR43818:SF11">
    <property type="entry name" value="BCDNA.GH03377"/>
    <property type="match status" value="1"/>
</dbReference>
<dbReference type="InterPro" id="IPR036291">
    <property type="entry name" value="NAD(P)-bd_dom_sf"/>
</dbReference>
<dbReference type="PANTHER" id="PTHR43818">
    <property type="entry name" value="BCDNA.GH03377"/>
    <property type="match status" value="1"/>
</dbReference>
<dbReference type="OMA" id="YVGEIQV"/>
<dbReference type="Gene3D" id="3.30.360.10">
    <property type="entry name" value="Dihydrodipicolinate Reductase, domain 2"/>
    <property type="match status" value="1"/>
</dbReference>
<dbReference type="AlphaFoldDB" id="T1JKZ9"/>
<dbReference type="Pfam" id="PF22725">
    <property type="entry name" value="GFO_IDH_MocA_C3"/>
    <property type="match status" value="1"/>
</dbReference>
<sequence length="392" mass="43685">MLPGIGVFGTGNIVRVLVACLRSKGFKVEAIWGRTLEVAATLATELEIPFYTNLVDDVLLRKDVDLVYIVCPPNLHSQIAVKALGIGKHVVCDKPAGLSQSEVLKMVRGAQYYPRLISILGHGLRFLPAYVQMKKCIQDGYVGDITVCDVRIQCGSLVDDHYDWMCDDRMGGGVLTTIGSHIIDIISYITAQKAIRVHGLVRTFQKTNSKINGIRQITSDDFCTFQMEMDDNALVTVTLNNHLPGQFVQEVLICGTKGRLVVRGGDLHGQRNDSAKDTKEEVLYLDIEDLKQTPMDSKRLHTILPKPYMKGLIKMVNALKEAFAPLEEKHNWIKEPVAMAASFDDGQYIQAVIDAIRRSSMNKEWVKVELLTEEPDPNPFLSAAIRRSTISM</sequence>
<dbReference type="InterPro" id="IPR000683">
    <property type="entry name" value="Gfo/Idh/MocA-like_OxRdtase_N"/>
</dbReference>
<dbReference type="STRING" id="126957.T1JKZ9"/>
<dbReference type="InterPro" id="IPR055170">
    <property type="entry name" value="GFO_IDH_MocA-like_dom"/>
</dbReference>
<organism evidence="5 6">
    <name type="scientific">Strigamia maritima</name>
    <name type="common">European centipede</name>
    <name type="synonym">Geophilus maritimus</name>
    <dbReference type="NCBI Taxonomy" id="126957"/>
    <lineage>
        <taxon>Eukaryota</taxon>
        <taxon>Metazoa</taxon>
        <taxon>Ecdysozoa</taxon>
        <taxon>Arthropoda</taxon>
        <taxon>Myriapoda</taxon>
        <taxon>Chilopoda</taxon>
        <taxon>Pleurostigmophora</taxon>
        <taxon>Geophilomorpha</taxon>
        <taxon>Linotaeniidae</taxon>
        <taxon>Strigamia</taxon>
    </lineage>
</organism>
<dbReference type="SUPFAM" id="SSF55347">
    <property type="entry name" value="Glyceraldehyde-3-phosphate dehydrogenase-like, C-terminal domain"/>
    <property type="match status" value="1"/>
</dbReference>
<evidence type="ECO:0008006" key="7">
    <source>
        <dbReference type="Google" id="ProtNLM"/>
    </source>
</evidence>
<name>T1JKZ9_STRMM</name>
<evidence type="ECO:0000313" key="5">
    <source>
        <dbReference type="EnsemblMetazoa" id="SMAR014529-PA"/>
    </source>
</evidence>
<proteinExistence type="inferred from homology"/>
<feature type="domain" description="Gfo/Idh/MocA-like oxidoreductase N-terminal" evidence="3">
    <location>
        <begin position="5"/>
        <end position="111"/>
    </location>
</feature>
<accession>T1JKZ9</accession>
<protein>
    <recommendedName>
        <fullName evidence="7">Gfo/Idh/MocA-like oxidoreductase N-terminal domain-containing protein</fullName>
    </recommendedName>
</protein>
<evidence type="ECO:0000259" key="4">
    <source>
        <dbReference type="Pfam" id="PF22725"/>
    </source>
</evidence>
<evidence type="ECO:0000256" key="1">
    <source>
        <dbReference type="ARBA" id="ARBA00010928"/>
    </source>
</evidence>
<dbReference type="Proteomes" id="UP000014500">
    <property type="component" value="Unassembled WGS sequence"/>
</dbReference>